<dbReference type="Proteomes" id="UP000188181">
    <property type="component" value="Chromosome"/>
</dbReference>
<dbReference type="CDD" id="cd18614">
    <property type="entry name" value="GH130"/>
    <property type="match status" value="1"/>
</dbReference>
<keyword evidence="1 4" id="KW-0328">Glycosyltransferase</keyword>
<keyword evidence="2 4" id="KW-0808">Transferase</keyword>
<protein>
    <submittedName>
        <fullName evidence="4">Beta-1,4-mannooligosaccharide phosphorylase</fullName>
        <ecNumber evidence="4">2.4.1.-</ecNumber>
    </submittedName>
</protein>
<dbReference type="STRING" id="1851148.SMSP2_00195"/>
<evidence type="ECO:0000256" key="1">
    <source>
        <dbReference type="ARBA" id="ARBA00022676"/>
    </source>
</evidence>
<dbReference type="RefSeq" id="WP_146682165.1">
    <property type="nucleotide sequence ID" value="NZ_CP019646.1"/>
</dbReference>
<dbReference type="OrthoDB" id="9759709at2"/>
<dbReference type="EMBL" id="CP019646">
    <property type="protein sequence ID" value="AQQ69861.1"/>
    <property type="molecule type" value="Genomic_DNA"/>
</dbReference>
<dbReference type="SUPFAM" id="SSF75005">
    <property type="entry name" value="Arabinanase/levansucrase/invertase"/>
    <property type="match status" value="1"/>
</dbReference>
<dbReference type="InterPro" id="IPR023296">
    <property type="entry name" value="Glyco_hydro_beta-prop_sf"/>
</dbReference>
<reference evidence="5" key="1">
    <citation type="submission" date="2017-02" db="EMBL/GenBank/DDBJ databases">
        <title>Comparative genomics and description of representatives of a novel lineage of planctomycetes thriving in anoxic sediments.</title>
        <authorList>
            <person name="Spring S."/>
            <person name="Bunk B."/>
            <person name="Sproer C."/>
        </authorList>
    </citation>
    <scope>NUCLEOTIDE SEQUENCE [LARGE SCALE GENOMIC DNA]</scope>
    <source>
        <strain evidence="5">SM-Chi-D1</strain>
    </source>
</reference>
<evidence type="ECO:0000313" key="5">
    <source>
        <dbReference type="Proteomes" id="UP000188181"/>
    </source>
</evidence>
<dbReference type="PANTHER" id="PTHR34106:SF5">
    <property type="entry name" value="GLYCOSIDASE"/>
    <property type="match status" value="1"/>
</dbReference>
<dbReference type="Pfam" id="PF04041">
    <property type="entry name" value="Glyco_hydro_130"/>
    <property type="match status" value="2"/>
</dbReference>
<evidence type="ECO:0000256" key="3">
    <source>
        <dbReference type="ARBA" id="ARBA00024356"/>
    </source>
</evidence>
<gene>
    <name evidence="4" type="ORF">SMSP2_00195</name>
</gene>
<accession>A0A1Q2MB03</accession>
<keyword evidence="5" id="KW-1185">Reference proteome</keyword>
<dbReference type="PIRSF" id="PIRSF016202">
    <property type="entry name" value="PH1107"/>
    <property type="match status" value="1"/>
</dbReference>
<comment type="similarity">
    <text evidence="3">Belongs to the glycosyl hydrolase 130 family.</text>
</comment>
<proteinExistence type="inferred from homology"/>
<organism evidence="4 5">
    <name type="scientific">Limihaloglobus sulfuriphilus</name>
    <dbReference type="NCBI Taxonomy" id="1851148"/>
    <lineage>
        <taxon>Bacteria</taxon>
        <taxon>Pseudomonadati</taxon>
        <taxon>Planctomycetota</taxon>
        <taxon>Phycisphaerae</taxon>
        <taxon>Sedimentisphaerales</taxon>
        <taxon>Sedimentisphaeraceae</taxon>
        <taxon>Limihaloglobus</taxon>
    </lineage>
</organism>
<dbReference type="AlphaFoldDB" id="A0A1Q2MB03"/>
<dbReference type="Gene3D" id="2.115.10.20">
    <property type="entry name" value="Glycosyl hydrolase domain, family 43"/>
    <property type="match status" value="1"/>
</dbReference>
<evidence type="ECO:0000313" key="4">
    <source>
        <dbReference type="EMBL" id="AQQ69861.1"/>
    </source>
</evidence>
<name>A0A1Q2MB03_9BACT</name>
<dbReference type="InterPro" id="IPR007184">
    <property type="entry name" value="Mannoside_phosphorylase"/>
</dbReference>
<dbReference type="EC" id="2.4.1.-" evidence="4"/>
<dbReference type="PANTHER" id="PTHR34106">
    <property type="entry name" value="GLYCOSIDASE"/>
    <property type="match status" value="1"/>
</dbReference>
<dbReference type="KEGG" id="pbas:SMSP2_00195"/>
<dbReference type="GO" id="GO:0016757">
    <property type="term" value="F:glycosyltransferase activity"/>
    <property type="evidence" value="ECO:0007669"/>
    <property type="project" value="UniProtKB-KW"/>
</dbReference>
<evidence type="ECO:0000256" key="2">
    <source>
        <dbReference type="ARBA" id="ARBA00022679"/>
    </source>
</evidence>
<sequence>MKLIRYEKNPILSPNPANEWESLVTTNPGAWYDQKSGKVLMLYRAAGNDPEHVIRLGLAVSDNGYDFERVGDEPVFGPSKDGFDAGCVEDPRIIKIGEYYYVTYATRYFHPGQYWLEGGPYSPPQSPDDFPLVIRENATSTGLAITKDFKNWIRAGRMTNPLIDDRDVILFPEKINGKYALLHRPMSWVGDEYGTEHPAMWVSFSDDMLVWGQSRLLATGVEDWERKIGGNTPPIKTRHGWLTTYHAVGRDNYYRLGAMLLDINEPWKVTHRTKEWILEPQEDYETQGCYEGGGVVFPCGKVIIGDTLFVYYGAADKYVGLAVCKTDELLDYLLSCPVK</sequence>